<evidence type="ECO:0000256" key="2">
    <source>
        <dbReference type="ARBA" id="ARBA00022692"/>
    </source>
</evidence>
<evidence type="ECO:0000256" key="10">
    <source>
        <dbReference type="ARBA" id="ARBA00049117"/>
    </source>
</evidence>
<keyword evidence="4" id="KW-0378">Hydrolase</keyword>
<keyword evidence="6" id="KW-0460">Magnesium</keyword>
<evidence type="ECO:0000313" key="14">
    <source>
        <dbReference type="EMBL" id="KAK0398085.1"/>
    </source>
</evidence>
<keyword evidence="15" id="KW-1185">Reference proteome</keyword>
<reference evidence="14" key="1">
    <citation type="submission" date="2023-06" db="EMBL/GenBank/DDBJ databases">
        <title>Genomic analysis of the entomopathogenic nematode Steinernema hermaphroditum.</title>
        <authorList>
            <person name="Schwarz E.M."/>
            <person name="Heppert J.K."/>
            <person name="Baniya A."/>
            <person name="Schwartz H.T."/>
            <person name="Tan C.-H."/>
            <person name="Antoshechkin I."/>
            <person name="Sternberg P.W."/>
            <person name="Goodrich-Blair H."/>
            <person name="Dillman A.R."/>
        </authorList>
    </citation>
    <scope>NUCLEOTIDE SEQUENCE</scope>
    <source>
        <strain evidence="14">PS9179</strain>
        <tissue evidence="14">Whole animal</tissue>
    </source>
</reference>
<dbReference type="PANTHER" id="PTHR10751">
    <property type="entry name" value="GUANYLATE BINDING PROTEIN"/>
    <property type="match status" value="1"/>
</dbReference>
<comment type="catalytic activity">
    <reaction evidence="10">
        <text>GTP + H2O = GDP + phosphate + H(+)</text>
        <dbReference type="Rhea" id="RHEA:19669"/>
        <dbReference type="ChEBI" id="CHEBI:15377"/>
        <dbReference type="ChEBI" id="CHEBI:15378"/>
        <dbReference type="ChEBI" id="CHEBI:37565"/>
        <dbReference type="ChEBI" id="CHEBI:43474"/>
        <dbReference type="ChEBI" id="CHEBI:58189"/>
    </reaction>
    <physiologicalReaction direction="left-to-right" evidence="10">
        <dbReference type="Rhea" id="RHEA:19670"/>
    </physiologicalReaction>
</comment>
<dbReference type="Pfam" id="PF02263">
    <property type="entry name" value="GBP"/>
    <property type="match status" value="1"/>
</dbReference>
<dbReference type="GO" id="GO:0005525">
    <property type="term" value="F:GTP binding"/>
    <property type="evidence" value="ECO:0007669"/>
    <property type="project" value="UniProtKB-KW"/>
</dbReference>
<dbReference type="FunFam" id="3.40.50.300:FF:003207">
    <property type="entry name" value="ATLastiN (Endoplasmic reticulum GTPase) related"/>
    <property type="match status" value="1"/>
</dbReference>
<name>A0AA39H2M3_9BILA</name>
<evidence type="ECO:0000256" key="11">
    <source>
        <dbReference type="PROSITE-ProRule" id="PRU01052"/>
    </source>
</evidence>
<evidence type="ECO:0000256" key="1">
    <source>
        <dbReference type="ARBA" id="ARBA00004477"/>
    </source>
</evidence>
<evidence type="ECO:0000256" key="6">
    <source>
        <dbReference type="ARBA" id="ARBA00022842"/>
    </source>
</evidence>
<proteinExistence type="inferred from homology"/>
<evidence type="ECO:0000256" key="3">
    <source>
        <dbReference type="ARBA" id="ARBA00022741"/>
    </source>
</evidence>
<evidence type="ECO:0000256" key="7">
    <source>
        <dbReference type="ARBA" id="ARBA00022989"/>
    </source>
</evidence>
<evidence type="ECO:0000256" key="12">
    <source>
        <dbReference type="SAM" id="Phobius"/>
    </source>
</evidence>
<keyword evidence="2 12" id="KW-0812">Transmembrane</keyword>
<accession>A0AA39H2M3</accession>
<dbReference type="EMBL" id="JAUCMV010000005">
    <property type="protein sequence ID" value="KAK0398085.1"/>
    <property type="molecule type" value="Genomic_DNA"/>
</dbReference>
<dbReference type="InterPro" id="IPR030386">
    <property type="entry name" value="G_GB1_RHD3_dom"/>
</dbReference>
<dbReference type="SUPFAM" id="SSF52540">
    <property type="entry name" value="P-loop containing nucleoside triphosphate hydrolases"/>
    <property type="match status" value="1"/>
</dbReference>
<dbReference type="Proteomes" id="UP001175271">
    <property type="component" value="Unassembled WGS sequence"/>
</dbReference>
<sequence>MDPQQRSDDEGYEIPSEEEIVNNSASGDKAVRVIEAKDDDHSFALNEDVLEELLLDPKYADKKVCIISVAGAYRKGKSFLLNFFLRYLHSKHVDSVVEGDWLKVTGSLDGFSWRGGSERETTGILIWSEPFVLKNRDNEDVVVFLMDTQGAFDTQSTVKDCATIFALSTMVSSVQIFNLTQNIQEDDLQHLQLFTEYGRLAMEDSPSKPFQSLLFLVRDWSYPYEAEFGFQGGQRILENRLKISEKQHAELQQLRLHIKSCFENISCFLLPHPGLSVATNPSFRGEVDSIEAEFVQQLRVLIPRLLDPNGIVTKKINGHAVSCRELLEYFKAYINIFQGEDLPEPKSMLMATAEANNLAAVSNAKAHYCRQMEEVCGADAAYMATADLEEHHLRCRNSAIAVFKSARKMGGVEFSLQFLEKLDGDIMEQYDKFLRTNNSKNLFKSMRTPAVLVTIMFVDYFFQEVFQLIGLDGIASVFTLVFLILVGGLCTWVYSRYSGQLREAGAGIDSVVSFLWDNFLSSLSQEGMRKVVNVATTSGIGIPSHSTHGQAKKDD</sequence>
<dbReference type="InterPro" id="IPR003191">
    <property type="entry name" value="Guanylate-bd/ATL_C"/>
</dbReference>
<evidence type="ECO:0000256" key="9">
    <source>
        <dbReference type="ARBA" id="ARBA00023136"/>
    </source>
</evidence>
<gene>
    <name evidence="14" type="ORF">QR680_002421</name>
</gene>
<comment type="similarity">
    <text evidence="11">Belongs to the TRAFAC class dynamin-like GTPase superfamily. GB1/RHD3 GTPase family.</text>
</comment>
<dbReference type="InterPro" id="IPR015894">
    <property type="entry name" value="Guanylate-bd_N"/>
</dbReference>
<dbReference type="Gene3D" id="3.40.50.300">
    <property type="entry name" value="P-loop containing nucleotide triphosphate hydrolases"/>
    <property type="match status" value="1"/>
</dbReference>
<dbReference type="Pfam" id="PF02841">
    <property type="entry name" value="GBP_C"/>
    <property type="match status" value="1"/>
</dbReference>
<evidence type="ECO:0000313" key="15">
    <source>
        <dbReference type="Proteomes" id="UP001175271"/>
    </source>
</evidence>
<dbReference type="SUPFAM" id="SSF48340">
    <property type="entry name" value="Interferon-induced guanylate-binding protein 1 (GBP1), C-terminal domain"/>
    <property type="match status" value="1"/>
</dbReference>
<evidence type="ECO:0000259" key="13">
    <source>
        <dbReference type="PROSITE" id="PS51715"/>
    </source>
</evidence>
<dbReference type="Gene3D" id="1.20.58.420">
    <property type="entry name" value="AHSP"/>
    <property type="match status" value="1"/>
</dbReference>
<evidence type="ECO:0000256" key="4">
    <source>
        <dbReference type="ARBA" id="ARBA00022801"/>
    </source>
</evidence>
<feature type="domain" description="GB1/RHD3-type G" evidence="13">
    <location>
        <begin position="61"/>
        <end position="310"/>
    </location>
</feature>
<protein>
    <recommendedName>
        <fullName evidence="13">GB1/RHD3-type G domain-containing protein</fullName>
    </recommendedName>
</protein>
<dbReference type="AlphaFoldDB" id="A0AA39H2M3"/>
<keyword evidence="7 12" id="KW-1133">Transmembrane helix</keyword>
<dbReference type="GO" id="GO:0003924">
    <property type="term" value="F:GTPase activity"/>
    <property type="evidence" value="ECO:0007669"/>
    <property type="project" value="InterPro"/>
</dbReference>
<organism evidence="14 15">
    <name type="scientific">Steinernema hermaphroditum</name>
    <dbReference type="NCBI Taxonomy" id="289476"/>
    <lineage>
        <taxon>Eukaryota</taxon>
        <taxon>Metazoa</taxon>
        <taxon>Ecdysozoa</taxon>
        <taxon>Nematoda</taxon>
        <taxon>Chromadorea</taxon>
        <taxon>Rhabditida</taxon>
        <taxon>Tylenchina</taxon>
        <taxon>Panagrolaimomorpha</taxon>
        <taxon>Strongyloidoidea</taxon>
        <taxon>Steinernematidae</taxon>
        <taxon>Steinernema</taxon>
    </lineage>
</organism>
<dbReference type="InterPro" id="IPR027417">
    <property type="entry name" value="P-loop_NTPase"/>
</dbReference>
<dbReference type="FunFam" id="1.20.58.420:FF:000001">
    <property type="entry name" value="Atlastin-1 isoform 1"/>
    <property type="match status" value="1"/>
</dbReference>
<dbReference type="PROSITE" id="PS51715">
    <property type="entry name" value="G_GB1_RHD3"/>
    <property type="match status" value="1"/>
</dbReference>
<comment type="caution">
    <text evidence="14">The sequence shown here is derived from an EMBL/GenBank/DDBJ whole genome shotgun (WGS) entry which is preliminary data.</text>
</comment>
<dbReference type="GO" id="GO:0005789">
    <property type="term" value="C:endoplasmic reticulum membrane"/>
    <property type="evidence" value="ECO:0007669"/>
    <property type="project" value="UniProtKB-SubCell"/>
</dbReference>
<evidence type="ECO:0000256" key="8">
    <source>
        <dbReference type="ARBA" id="ARBA00023134"/>
    </source>
</evidence>
<feature type="transmembrane region" description="Helical" evidence="12">
    <location>
        <begin position="474"/>
        <end position="494"/>
    </location>
</feature>
<keyword evidence="5" id="KW-0256">Endoplasmic reticulum</keyword>
<dbReference type="InterPro" id="IPR036543">
    <property type="entry name" value="Guanylate-bd_C_sf"/>
</dbReference>
<comment type="subcellular location">
    <subcellularLocation>
        <location evidence="1">Endoplasmic reticulum membrane</location>
        <topology evidence="1">Multi-pass membrane protein</topology>
    </subcellularLocation>
</comment>
<evidence type="ECO:0000256" key="5">
    <source>
        <dbReference type="ARBA" id="ARBA00022824"/>
    </source>
</evidence>
<keyword evidence="9 12" id="KW-0472">Membrane</keyword>
<dbReference type="CDD" id="cd01851">
    <property type="entry name" value="GBP"/>
    <property type="match status" value="1"/>
</dbReference>
<keyword evidence="3" id="KW-0547">Nucleotide-binding</keyword>
<keyword evidence="8" id="KW-0342">GTP-binding</keyword>